<accession>A0A4Y7RD76</accession>
<dbReference type="InterPro" id="IPR017582">
    <property type="entry name" value="SelU"/>
</dbReference>
<gene>
    <name evidence="3" type="primary">selU</name>
    <name evidence="3" type="ORF">Psch_00308</name>
</gene>
<proteinExistence type="predicted"/>
<name>A0A4Y7RD76_9FIRM</name>
<dbReference type="RefSeq" id="WP_190238920.1">
    <property type="nucleotide sequence ID" value="NZ_QFGA01000001.1"/>
</dbReference>
<dbReference type="InterPro" id="IPR001763">
    <property type="entry name" value="Rhodanese-like_dom"/>
</dbReference>
<dbReference type="Pfam" id="PF00581">
    <property type="entry name" value="Rhodanese"/>
    <property type="match status" value="1"/>
</dbReference>
<sequence>MVEEITIEEALNLKNALFIDVRSEGEFAEATIPGAVNIPVFENEERAAIGTLYHQAGPDHARRLGLKLVAPKLPQKLTAVDQLAGDKSLAIFCWRGGQRSQFMAGLLDIMGYPVYRVIGGYKAYRQYVNIYLGREELTQKAVVLHGLTGVGKTEALVALEERGLPALDLEGLAEHRGSVYGKIGLPPSPSQKAFESSIVKFLTTLGDNSIFFVECESRRIGNLLVPSPLMSSIKNGIRVLLYAPIDQRVKRIRDVYTCGPDNNIKELQRATASLEKKIGRNRVETLNSMLAEGNFEPVFTYLLKYYYDPLYKYPEVPDDNYDLCVDTTDMKKAVDDIVEFAKGL</sequence>
<evidence type="ECO:0000313" key="4">
    <source>
        <dbReference type="Proteomes" id="UP000298324"/>
    </source>
</evidence>
<dbReference type="NCBIfam" id="NF008750">
    <property type="entry name" value="PRK11784.1-2"/>
    <property type="match status" value="1"/>
</dbReference>
<dbReference type="PANTHER" id="PTHR30401:SF0">
    <property type="entry name" value="TRNA 2-SELENOURIDINE SYNTHASE"/>
    <property type="match status" value="1"/>
</dbReference>
<evidence type="ECO:0000259" key="2">
    <source>
        <dbReference type="PROSITE" id="PS50206"/>
    </source>
</evidence>
<dbReference type="InterPro" id="IPR036873">
    <property type="entry name" value="Rhodanese-like_dom_sf"/>
</dbReference>
<dbReference type="SUPFAM" id="SSF52821">
    <property type="entry name" value="Rhodanese/Cell cycle control phosphatase"/>
    <property type="match status" value="1"/>
</dbReference>
<dbReference type="GO" id="GO:0043828">
    <property type="term" value="F:tRNA 2-selenouridine synthase activity"/>
    <property type="evidence" value="ECO:0007669"/>
    <property type="project" value="InterPro"/>
</dbReference>
<dbReference type="SMART" id="SM00450">
    <property type="entry name" value="RHOD"/>
    <property type="match status" value="1"/>
</dbReference>
<dbReference type="SUPFAM" id="SSF52540">
    <property type="entry name" value="P-loop containing nucleoside triphosphate hydrolases"/>
    <property type="match status" value="1"/>
</dbReference>
<keyword evidence="3" id="KW-0808">Transferase</keyword>
<dbReference type="Gene3D" id="3.40.250.10">
    <property type="entry name" value="Rhodanese-like domain"/>
    <property type="match status" value="1"/>
</dbReference>
<dbReference type="PANTHER" id="PTHR30401">
    <property type="entry name" value="TRNA 2-SELENOURIDINE SYNTHASE"/>
    <property type="match status" value="1"/>
</dbReference>
<protein>
    <submittedName>
        <fullName evidence="3">tRNA 2-selenouridine synthase</fullName>
        <ecNumber evidence="3">2.9.1.-</ecNumber>
    </submittedName>
</protein>
<evidence type="ECO:0000256" key="1">
    <source>
        <dbReference type="ARBA" id="ARBA00023266"/>
    </source>
</evidence>
<dbReference type="Gene3D" id="3.40.50.300">
    <property type="entry name" value="P-loop containing nucleotide triphosphate hydrolases"/>
    <property type="match status" value="1"/>
</dbReference>
<dbReference type="EMBL" id="QFGA01000001">
    <property type="protein sequence ID" value="TEB06776.1"/>
    <property type="molecule type" value="Genomic_DNA"/>
</dbReference>
<dbReference type="NCBIfam" id="TIGR03167">
    <property type="entry name" value="tRNA_sel_U_synt"/>
    <property type="match status" value="1"/>
</dbReference>
<reference evidence="3 4" key="1">
    <citation type="journal article" date="2018" name="Environ. Microbiol.">
        <title>Novel energy conservation strategies and behaviour of Pelotomaculum schinkii driving syntrophic propionate catabolism.</title>
        <authorList>
            <person name="Hidalgo-Ahumada C.A.P."/>
            <person name="Nobu M.K."/>
            <person name="Narihiro T."/>
            <person name="Tamaki H."/>
            <person name="Liu W.T."/>
            <person name="Kamagata Y."/>
            <person name="Stams A.J.M."/>
            <person name="Imachi H."/>
            <person name="Sousa D.Z."/>
        </authorList>
    </citation>
    <scope>NUCLEOTIDE SEQUENCE [LARGE SCALE GENOMIC DNA]</scope>
    <source>
        <strain evidence="3 4">HH</strain>
    </source>
</reference>
<keyword evidence="1" id="KW-0711">Selenium</keyword>
<dbReference type="Proteomes" id="UP000298324">
    <property type="component" value="Unassembled WGS sequence"/>
</dbReference>
<evidence type="ECO:0000313" key="3">
    <source>
        <dbReference type="EMBL" id="TEB06776.1"/>
    </source>
</evidence>
<dbReference type="AlphaFoldDB" id="A0A4Y7RD76"/>
<organism evidence="3 4">
    <name type="scientific">Pelotomaculum schinkii</name>
    <dbReference type="NCBI Taxonomy" id="78350"/>
    <lineage>
        <taxon>Bacteria</taxon>
        <taxon>Bacillati</taxon>
        <taxon>Bacillota</taxon>
        <taxon>Clostridia</taxon>
        <taxon>Eubacteriales</taxon>
        <taxon>Desulfotomaculaceae</taxon>
        <taxon>Pelotomaculum</taxon>
    </lineage>
</organism>
<dbReference type="NCBIfam" id="NF008752">
    <property type="entry name" value="PRK11784.1-4"/>
    <property type="match status" value="1"/>
</dbReference>
<dbReference type="InterPro" id="IPR027417">
    <property type="entry name" value="P-loop_NTPase"/>
</dbReference>
<keyword evidence="4" id="KW-1185">Reference proteome</keyword>
<dbReference type="GO" id="GO:0002098">
    <property type="term" value="P:tRNA wobble uridine modification"/>
    <property type="evidence" value="ECO:0007669"/>
    <property type="project" value="InterPro"/>
</dbReference>
<comment type="caution">
    <text evidence="3">The sequence shown here is derived from an EMBL/GenBank/DDBJ whole genome shotgun (WGS) entry which is preliminary data.</text>
</comment>
<dbReference type="Pfam" id="PF26341">
    <property type="entry name" value="AAA_SelU"/>
    <property type="match status" value="1"/>
</dbReference>
<dbReference type="PROSITE" id="PS50206">
    <property type="entry name" value="RHODANESE_3"/>
    <property type="match status" value="1"/>
</dbReference>
<dbReference type="EC" id="2.9.1.-" evidence="3"/>
<dbReference type="InterPro" id="IPR058840">
    <property type="entry name" value="AAA_SelU"/>
</dbReference>
<feature type="domain" description="Rhodanese" evidence="2">
    <location>
        <begin position="12"/>
        <end position="129"/>
    </location>
</feature>